<dbReference type="AlphaFoldDB" id="A0A6U4NED1"/>
<dbReference type="InterPro" id="IPR018490">
    <property type="entry name" value="cNMP-bd_dom_sf"/>
</dbReference>
<dbReference type="InterPro" id="IPR029016">
    <property type="entry name" value="GAF-like_dom_sf"/>
</dbReference>
<proteinExistence type="predicted"/>
<dbReference type="InterPro" id="IPR014710">
    <property type="entry name" value="RmlC-like_jellyroll"/>
</dbReference>
<organism evidence="2">
    <name type="scientific">Hemiselmis andersenii</name>
    <name type="common">Cryptophyte alga</name>
    <dbReference type="NCBI Taxonomy" id="464988"/>
    <lineage>
        <taxon>Eukaryota</taxon>
        <taxon>Cryptophyceae</taxon>
        <taxon>Cryptomonadales</taxon>
        <taxon>Hemiselmidaceae</taxon>
        <taxon>Hemiselmis</taxon>
    </lineage>
</organism>
<dbReference type="SUPFAM" id="SSF51206">
    <property type="entry name" value="cAMP-binding domain-like"/>
    <property type="match status" value="1"/>
</dbReference>
<dbReference type="SUPFAM" id="SSF55781">
    <property type="entry name" value="GAF domain-like"/>
    <property type="match status" value="1"/>
</dbReference>
<dbReference type="EMBL" id="HBFX01000908">
    <property type="protein sequence ID" value="CAD8946005.1"/>
    <property type="molecule type" value="Transcribed_RNA"/>
</dbReference>
<dbReference type="Gene3D" id="2.60.120.10">
    <property type="entry name" value="Jelly Rolls"/>
    <property type="match status" value="1"/>
</dbReference>
<dbReference type="PANTHER" id="PTHR43102">
    <property type="entry name" value="SLR1143 PROTEIN"/>
    <property type="match status" value="1"/>
</dbReference>
<dbReference type="Pfam" id="PF01590">
    <property type="entry name" value="GAF"/>
    <property type="match status" value="1"/>
</dbReference>
<dbReference type="PANTHER" id="PTHR43102:SF2">
    <property type="entry name" value="GAF DOMAIN-CONTAINING PROTEIN"/>
    <property type="match status" value="1"/>
</dbReference>
<protein>
    <recommendedName>
        <fullName evidence="1">Cyclic nucleotide-binding domain-containing protein</fullName>
    </recommendedName>
</protein>
<dbReference type="CDD" id="cd00038">
    <property type="entry name" value="CAP_ED"/>
    <property type="match status" value="1"/>
</dbReference>
<evidence type="ECO:0000313" key="2">
    <source>
        <dbReference type="EMBL" id="CAD8946005.1"/>
    </source>
</evidence>
<dbReference type="Gene3D" id="3.30.450.40">
    <property type="match status" value="1"/>
</dbReference>
<accession>A0A6U4NED1</accession>
<name>A0A6U4NED1_HEMAN</name>
<dbReference type="SMART" id="SM00100">
    <property type="entry name" value="cNMP"/>
    <property type="match status" value="1"/>
</dbReference>
<feature type="domain" description="Cyclic nucleotide-binding" evidence="1">
    <location>
        <begin position="200"/>
        <end position="314"/>
    </location>
</feature>
<evidence type="ECO:0000259" key="1">
    <source>
        <dbReference type="PROSITE" id="PS50042"/>
    </source>
</evidence>
<dbReference type="Pfam" id="PF00027">
    <property type="entry name" value="cNMP_binding"/>
    <property type="match status" value="1"/>
</dbReference>
<sequence>MMGGHHHREECDEEHARVSAVRSLGCVEDHEEELGVIARLATGTFSCPNAFITMVTEDKEVVVALDGPVRQREYDREAWFGHHIISKPGREPLVVPDTAKDPRFSGNPAIAAANVRFYAGAPLFLCHMGVERCIGTLCVMDENPRGLEEGDTALMMTLATACVREMECLPQRRDGAMTPSTEDGYVMQRVKELKSHAPFARRSVDEGCIKLFAEKLRPRIVHSGHCLTRVGDVADTLYFIARGTCICTLNGVELERLTAGHCFGETSLLRMCKLCTEGKTAQQAKQMCTRNADVIALERCELLELHFDDAQPLLKKAPNLWFTLEDMAKRRLESVNRVERSQTASGVLGRAGSTSRLT</sequence>
<dbReference type="InterPro" id="IPR000595">
    <property type="entry name" value="cNMP-bd_dom"/>
</dbReference>
<dbReference type="InterPro" id="IPR003018">
    <property type="entry name" value="GAF"/>
</dbReference>
<dbReference type="PROSITE" id="PS50042">
    <property type="entry name" value="CNMP_BINDING_3"/>
    <property type="match status" value="1"/>
</dbReference>
<gene>
    <name evidence="2" type="ORF">HAND00432_LOCUS522</name>
</gene>
<reference evidence="2" key="1">
    <citation type="submission" date="2021-01" db="EMBL/GenBank/DDBJ databases">
        <authorList>
            <person name="Corre E."/>
            <person name="Pelletier E."/>
            <person name="Niang G."/>
            <person name="Scheremetjew M."/>
            <person name="Finn R."/>
            <person name="Kale V."/>
            <person name="Holt S."/>
            <person name="Cochrane G."/>
            <person name="Meng A."/>
            <person name="Brown T."/>
            <person name="Cohen L."/>
        </authorList>
    </citation>
    <scope>NUCLEOTIDE SEQUENCE</scope>
    <source>
        <strain evidence="2">CCMP644</strain>
    </source>
</reference>